<dbReference type="PANTHER" id="PTHR34582:SF7">
    <property type="entry name" value="UPF0702 TRANSMEMBRANE PROTEIN YDFS"/>
    <property type="match status" value="1"/>
</dbReference>
<dbReference type="InterPro" id="IPR023090">
    <property type="entry name" value="UPF0702_alpha/beta_dom_sf"/>
</dbReference>
<keyword evidence="3" id="KW-1003">Cell membrane</keyword>
<evidence type="ECO:0000256" key="6">
    <source>
        <dbReference type="ARBA" id="ARBA00023136"/>
    </source>
</evidence>
<evidence type="ECO:0000256" key="1">
    <source>
        <dbReference type="ARBA" id="ARBA00004651"/>
    </source>
</evidence>
<reference evidence="9 10" key="2">
    <citation type="submission" date="2018-06" db="EMBL/GenBank/DDBJ databases">
        <authorList>
            <person name="Zhirakovskaya E."/>
        </authorList>
    </citation>
    <scope>NUCLEOTIDE SEQUENCE [LARGE SCALE GENOMIC DNA]</scope>
    <source>
        <strain evidence="9 10">FBKL4.011</strain>
    </source>
</reference>
<sequence>MPSWLEIIIRSLSFIVVVIFLTRMLGRKMAARMTYFDLIYGIVIGMIAAAISIKLVDVLSGVIALLTWSLVGIGLSYLSLKSKGVRDLIHGREAVVIKHGKIMEDQLKKMRFSPEDLLQQLRHKQIFNLADVEFAVMESNGEINALLKSNRQPITPKLLGIQTAVETGAQTVILDGNIIDEPLTTMGLNRGWLRTELEKIGVSPENIFLAQVDAMGELYIDLFDDSIQVPKPTAKQLLLNTLKQAKADLDAYSLDTDHPRAKQMYEQCARELSSVIYDVKHLLK</sequence>
<dbReference type="PANTHER" id="PTHR34582">
    <property type="entry name" value="UPF0702 TRANSMEMBRANE PROTEIN YCAP"/>
    <property type="match status" value="1"/>
</dbReference>
<keyword evidence="4 7" id="KW-0812">Transmembrane</keyword>
<keyword evidence="5 7" id="KW-1133">Transmembrane helix</keyword>
<dbReference type="EMBL" id="QJKK01000015">
    <property type="protein sequence ID" value="RAL21348.1"/>
    <property type="molecule type" value="Genomic_DNA"/>
</dbReference>
<dbReference type="InterPro" id="IPR007353">
    <property type="entry name" value="DUF421"/>
</dbReference>
<gene>
    <name evidence="9" type="ORF">DL897_16530</name>
</gene>
<reference evidence="9 10" key="1">
    <citation type="submission" date="2018-06" db="EMBL/GenBank/DDBJ databases">
        <title>Thermoflavimicrobium daqus sp. nov., a thermophilic microbe isolated from Moutai-flavour Daqu.</title>
        <authorList>
            <person name="Wang X."/>
            <person name="Zhou H."/>
        </authorList>
    </citation>
    <scope>NUCLEOTIDE SEQUENCE [LARGE SCALE GENOMIC DNA]</scope>
    <source>
        <strain evidence="9 10">FBKL4.011</strain>
    </source>
</reference>
<dbReference type="RefSeq" id="WP_113660231.1">
    <property type="nucleotide sequence ID" value="NZ_KZ845677.1"/>
</dbReference>
<dbReference type="GO" id="GO:0005886">
    <property type="term" value="C:plasma membrane"/>
    <property type="evidence" value="ECO:0007669"/>
    <property type="project" value="UniProtKB-SubCell"/>
</dbReference>
<comment type="caution">
    <text evidence="9">The sequence shown here is derived from an EMBL/GenBank/DDBJ whole genome shotgun (WGS) entry which is preliminary data.</text>
</comment>
<feature type="transmembrane region" description="Helical" evidence="7">
    <location>
        <begin position="62"/>
        <end position="80"/>
    </location>
</feature>
<name>A0A364K0X8_9BACL</name>
<organism evidence="9 10">
    <name type="scientific">Thermoflavimicrobium daqui</name>
    <dbReference type="NCBI Taxonomy" id="2137476"/>
    <lineage>
        <taxon>Bacteria</taxon>
        <taxon>Bacillati</taxon>
        <taxon>Bacillota</taxon>
        <taxon>Bacilli</taxon>
        <taxon>Bacillales</taxon>
        <taxon>Thermoactinomycetaceae</taxon>
        <taxon>Thermoflavimicrobium</taxon>
    </lineage>
</organism>
<feature type="domain" description="YetF C-terminal" evidence="8">
    <location>
        <begin position="81"/>
        <end position="213"/>
    </location>
</feature>
<accession>A0A364K0X8</accession>
<protein>
    <recommendedName>
        <fullName evidence="8">YetF C-terminal domain-containing protein</fullName>
    </recommendedName>
</protein>
<evidence type="ECO:0000259" key="8">
    <source>
        <dbReference type="Pfam" id="PF04239"/>
    </source>
</evidence>
<dbReference type="AlphaFoldDB" id="A0A364K0X8"/>
<evidence type="ECO:0000313" key="9">
    <source>
        <dbReference type="EMBL" id="RAL21348.1"/>
    </source>
</evidence>
<evidence type="ECO:0000256" key="5">
    <source>
        <dbReference type="ARBA" id="ARBA00022989"/>
    </source>
</evidence>
<dbReference type="Proteomes" id="UP000251213">
    <property type="component" value="Unassembled WGS sequence"/>
</dbReference>
<keyword evidence="10" id="KW-1185">Reference proteome</keyword>
<dbReference type="InterPro" id="IPR012452">
    <property type="entry name" value="DUF1657"/>
</dbReference>
<comment type="subcellular location">
    <subcellularLocation>
        <location evidence="1">Cell membrane</location>
        <topology evidence="1">Multi-pass membrane protein</topology>
    </subcellularLocation>
</comment>
<comment type="similarity">
    <text evidence="2">Belongs to the UPF0702 family.</text>
</comment>
<dbReference type="OrthoDB" id="9778331at2"/>
<evidence type="ECO:0000256" key="3">
    <source>
        <dbReference type="ARBA" id="ARBA00022475"/>
    </source>
</evidence>
<dbReference type="Pfam" id="PF07870">
    <property type="entry name" value="DUF1657"/>
    <property type="match status" value="1"/>
</dbReference>
<feature type="transmembrane region" description="Helical" evidence="7">
    <location>
        <begin position="7"/>
        <end position="26"/>
    </location>
</feature>
<feature type="transmembrane region" description="Helical" evidence="7">
    <location>
        <begin position="38"/>
        <end position="56"/>
    </location>
</feature>
<keyword evidence="6 7" id="KW-0472">Membrane</keyword>
<proteinExistence type="inferred from homology"/>
<dbReference type="Gene3D" id="3.30.240.20">
    <property type="entry name" value="bsu07140 like domains"/>
    <property type="match status" value="2"/>
</dbReference>
<evidence type="ECO:0000313" key="10">
    <source>
        <dbReference type="Proteomes" id="UP000251213"/>
    </source>
</evidence>
<dbReference type="Pfam" id="PF04239">
    <property type="entry name" value="DUF421"/>
    <property type="match status" value="1"/>
</dbReference>
<evidence type="ECO:0000256" key="7">
    <source>
        <dbReference type="SAM" id="Phobius"/>
    </source>
</evidence>
<evidence type="ECO:0000256" key="2">
    <source>
        <dbReference type="ARBA" id="ARBA00006448"/>
    </source>
</evidence>
<evidence type="ECO:0000256" key="4">
    <source>
        <dbReference type="ARBA" id="ARBA00022692"/>
    </source>
</evidence>